<comment type="caution">
    <text evidence="2">The sequence shown here is derived from an EMBL/GenBank/DDBJ whole genome shotgun (WGS) entry which is preliminary data.</text>
</comment>
<keyword evidence="3" id="KW-1185">Reference proteome</keyword>
<dbReference type="EMBL" id="JAEUBG010002190">
    <property type="protein sequence ID" value="KAH3685054.1"/>
    <property type="molecule type" value="Genomic_DNA"/>
</dbReference>
<protein>
    <submittedName>
        <fullName evidence="2">Uncharacterized protein</fullName>
    </submittedName>
</protein>
<proteinExistence type="predicted"/>
<evidence type="ECO:0000256" key="1">
    <source>
        <dbReference type="SAM" id="MobiDB-lite"/>
    </source>
</evidence>
<dbReference type="AntiFam" id="ANF00133">
    <property type="entry name" value="Shadow ORF (opposite mccA)"/>
</dbReference>
<reference evidence="2" key="1">
    <citation type="journal article" date="2021" name="Open Biol.">
        <title>Shared evolutionary footprints suggest mitochondrial oxidative damage underlies multiple complex I losses in fungi.</title>
        <authorList>
            <person name="Schikora-Tamarit M.A."/>
            <person name="Marcet-Houben M."/>
            <person name="Nosek J."/>
            <person name="Gabaldon T."/>
        </authorList>
    </citation>
    <scope>NUCLEOTIDE SEQUENCE</scope>
    <source>
        <strain evidence="2">CBS2887</strain>
    </source>
</reference>
<name>A0A9P8TNC9_WICPI</name>
<reference evidence="2" key="2">
    <citation type="submission" date="2021-01" db="EMBL/GenBank/DDBJ databases">
        <authorList>
            <person name="Schikora-Tamarit M.A."/>
        </authorList>
    </citation>
    <scope>NUCLEOTIDE SEQUENCE</scope>
    <source>
        <strain evidence="2">CBS2887</strain>
    </source>
</reference>
<dbReference type="Proteomes" id="UP000774326">
    <property type="component" value="Unassembled WGS sequence"/>
</dbReference>
<sequence length="86" mass="8971">MTAPAKALPPSNLTPLPPADLQRGTSGNLDLSSNDINTGDFFSDGVFDLDTWVDLDEVVSVLIVNQEFSSTGVSVVGSLGQFDSIG</sequence>
<gene>
    <name evidence="2" type="ORF">WICPIJ_003991</name>
</gene>
<evidence type="ECO:0000313" key="2">
    <source>
        <dbReference type="EMBL" id="KAH3685054.1"/>
    </source>
</evidence>
<dbReference type="OrthoDB" id="10687171at2759"/>
<evidence type="ECO:0000313" key="3">
    <source>
        <dbReference type="Proteomes" id="UP000774326"/>
    </source>
</evidence>
<dbReference type="AlphaFoldDB" id="A0A9P8TNC9"/>
<accession>A0A9P8TNC9</accession>
<organism evidence="2 3">
    <name type="scientific">Wickerhamomyces pijperi</name>
    <name type="common">Yeast</name>
    <name type="synonym">Pichia pijperi</name>
    <dbReference type="NCBI Taxonomy" id="599730"/>
    <lineage>
        <taxon>Eukaryota</taxon>
        <taxon>Fungi</taxon>
        <taxon>Dikarya</taxon>
        <taxon>Ascomycota</taxon>
        <taxon>Saccharomycotina</taxon>
        <taxon>Saccharomycetes</taxon>
        <taxon>Phaffomycetales</taxon>
        <taxon>Wickerhamomycetaceae</taxon>
        <taxon>Wickerhamomyces</taxon>
    </lineage>
</organism>
<feature type="region of interest" description="Disordered" evidence="1">
    <location>
        <begin position="1"/>
        <end position="31"/>
    </location>
</feature>